<evidence type="ECO:0000313" key="3">
    <source>
        <dbReference type="EMBL" id="MBL3675669.1"/>
    </source>
</evidence>
<name>A0ABS1SC45_9RHOB</name>
<keyword evidence="4" id="KW-1185">Reference proteome</keyword>
<accession>A0ABS1SC45</accession>
<gene>
    <name evidence="3" type="ORF">JL111_19570</name>
</gene>
<protein>
    <recommendedName>
        <fullName evidence="5">DUF2892 domain-containing protein</fullName>
    </recommendedName>
</protein>
<feature type="compositionally biased region" description="Basic and acidic residues" evidence="1">
    <location>
        <begin position="66"/>
        <end position="75"/>
    </location>
</feature>
<feature type="region of interest" description="Disordered" evidence="1">
    <location>
        <begin position="55"/>
        <end position="75"/>
    </location>
</feature>
<feature type="transmembrane region" description="Helical" evidence="2">
    <location>
        <begin position="5"/>
        <end position="24"/>
    </location>
</feature>
<comment type="caution">
    <text evidence="3">The sequence shown here is derived from an EMBL/GenBank/DDBJ whole genome shotgun (WGS) entry which is preliminary data.</text>
</comment>
<organism evidence="3 4">
    <name type="scientific">Paracoccus aerius</name>
    <dbReference type="NCBI Taxonomy" id="1915382"/>
    <lineage>
        <taxon>Bacteria</taxon>
        <taxon>Pseudomonadati</taxon>
        <taxon>Pseudomonadota</taxon>
        <taxon>Alphaproteobacteria</taxon>
        <taxon>Rhodobacterales</taxon>
        <taxon>Paracoccaceae</taxon>
        <taxon>Paracoccus</taxon>
    </lineage>
</organism>
<reference evidence="3 4" key="1">
    <citation type="submission" date="2021-01" db="EMBL/GenBank/DDBJ databases">
        <title>011410 draft genome.</title>
        <authorList>
            <person name="Lang L."/>
        </authorList>
    </citation>
    <scope>NUCLEOTIDE SEQUENCE [LARGE SCALE GENOMIC DNA]</scope>
    <source>
        <strain evidence="3 4">KCTC 42845</strain>
    </source>
</reference>
<evidence type="ECO:0000256" key="1">
    <source>
        <dbReference type="SAM" id="MobiDB-lite"/>
    </source>
</evidence>
<keyword evidence="2" id="KW-1133">Transmembrane helix</keyword>
<keyword evidence="2" id="KW-0472">Membrane</keyword>
<proteinExistence type="predicted"/>
<dbReference type="Proteomes" id="UP000644749">
    <property type="component" value="Unassembled WGS sequence"/>
</dbReference>
<evidence type="ECO:0000256" key="2">
    <source>
        <dbReference type="SAM" id="Phobius"/>
    </source>
</evidence>
<feature type="transmembrane region" description="Helical" evidence="2">
    <location>
        <begin position="30"/>
        <end position="49"/>
    </location>
</feature>
<keyword evidence="2" id="KW-0812">Transmembrane</keyword>
<evidence type="ECO:0000313" key="4">
    <source>
        <dbReference type="Proteomes" id="UP000644749"/>
    </source>
</evidence>
<sequence>MRLIVAVRAILVSAVTVFVVGWFLGLPFYATLIAVGCGVMSGLMTAALYKTPAPPLPSRRPGKHNVKADSWRSML</sequence>
<evidence type="ECO:0008006" key="5">
    <source>
        <dbReference type="Google" id="ProtNLM"/>
    </source>
</evidence>
<dbReference type="EMBL" id="JAESHT010000038">
    <property type="protein sequence ID" value="MBL3675669.1"/>
    <property type="molecule type" value="Genomic_DNA"/>
</dbReference>